<evidence type="ECO:0000259" key="1">
    <source>
        <dbReference type="Pfam" id="PF11181"/>
    </source>
</evidence>
<dbReference type="OrthoDB" id="2353304at2"/>
<reference evidence="2 3" key="1">
    <citation type="submission" date="2018-03" db="EMBL/GenBank/DDBJ databases">
        <title>Genomic Encyclopedia of Type Strains, Phase III (KMG-III): the genomes of soil and plant-associated and newly described type strains.</title>
        <authorList>
            <person name="Whitman W."/>
        </authorList>
    </citation>
    <scope>NUCLEOTIDE SEQUENCE [LARGE SCALE GENOMIC DNA]</scope>
    <source>
        <strain evidence="2 3">CGMCC 1.12259</strain>
    </source>
</reference>
<proteinExistence type="predicted"/>
<dbReference type="InterPro" id="IPR025889">
    <property type="entry name" value="GSP17M-like_dom"/>
</dbReference>
<accession>A0A2P8H2E6</accession>
<gene>
    <name evidence="2" type="ORF">B0H99_105165</name>
</gene>
<feature type="domain" description="General stress protein 17M-like" evidence="1">
    <location>
        <begin position="6"/>
        <end position="98"/>
    </location>
</feature>
<organism evidence="2 3">
    <name type="scientific">Planomicrobium soli</name>
    <dbReference type="NCBI Taxonomy" id="1176648"/>
    <lineage>
        <taxon>Bacteria</taxon>
        <taxon>Bacillati</taxon>
        <taxon>Bacillota</taxon>
        <taxon>Bacilli</taxon>
        <taxon>Bacillales</taxon>
        <taxon>Caryophanaceae</taxon>
        <taxon>Planomicrobium</taxon>
    </lineage>
</organism>
<dbReference type="Pfam" id="PF11181">
    <property type="entry name" value="YflT"/>
    <property type="match status" value="1"/>
</dbReference>
<name>A0A2P8H2E6_9BACL</name>
<dbReference type="RefSeq" id="WP_106533167.1">
    <property type="nucleotide sequence ID" value="NZ_PYAT01000005.1"/>
</dbReference>
<dbReference type="EMBL" id="PYAT01000005">
    <property type="protein sequence ID" value="PSL40387.1"/>
    <property type="molecule type" value="Genomic_DNA"/>
</dbReference>
<dbReference type="AlphaFoldDB" id="A0A2P8H2E6"/>
<comment type="caution">
    <text evidence="2">The sequence shown here is derived from an EMBL/GenBank/DDBJ whole genome shotgun (WGS) entry which is preliminary data.</text>
</comment>
<sequence length="108" mass="12095">MTVKLTVENAVQAKSEVERLQSQGYDDDNIYIFAHDKRREADITEALDTESVGVKEQGFLNGMKNITNSRGDELRAKMAAVGLSDQEAEEYEEELDKGKLVIIATKDE</sequence>
<keyword evidence="3" id="KW-1185">Reference proteome</keyword>
<dbReference type="Proteomes" id="UP000242682">
    <property type="component" value="Unassembled WGS sequence"/>
</dbReference>
<evidence type="ECO:0000313" key="2">
    <source>
        <dbReference type="EMBL" id="PSL40387.1"/>
    </source>
</evidence>
<protein>
    <submittedName>
        <fullName evidence="2">Heat induced stress protein YflT</fullName>
    </submittedName>
</protein>
<evidence type="ECO:0000313" key="3">
    <source>
        <dbReference type="Proteomes" id="UP000242682"/>
    </source>
</evidence>